<sequence>MKLILQLNALFACFLSAKLLRCRKEIIGTVEQSFVDKEPKNSSIACPEIEGAAKLKFCVKEVCFRDGKVEHYVTILRPPNATLLVVSLWQGRNIVFSDMEIPLGVPPSGSGRSTEPGIGHHFVMVFVTVALVGTAIRHGILL</sequence>
<dbReference type="EMBL" id="JBICCN010000039">
    <property type="protein sequence ID" value="KAL3099705.1"/>
    <property type="molecule type" value="Genomic_DNA"/>
</dbReference>
<feature type="chain" id="PRO_5044783841" evidence="1">
    <location>
        <begin position="18"/>
        <end position="142"/>
    </location>
</feature>
<dbReference type="AlphaFoldDB" id="A0ABD2K9V0"/>
<organism evidence="2 3">
    <name type="scientific">Heterodera schachtii</name>
    <name type="common">Sugarbeet cyst nematode worm</name>
    <name type="synonym">Tylenchus schachtii</name>
    <dbReference type="NCBI Taxonomy" id="97005"/>
    <lineage>
        <taxon>Eukaryota</taxon>
        <taxon>Metazoa</taxon>
        <taxon>Ecdysozoa</taxon>
        <taxon>Nematoda</taxon>
        <taxon>Chromadorea</taxon>
        <taxon>Rhabditida</taxon>
        <taxon>Tylenchina</taxon>
        <taxon>Tylenchomorpha</taxon>
        <taxon>Tylenchoidea</taxon>
        <taxon>Heteroderidae</taxon>
        <taxon>Heteroderinae</taxon>
        <taxon>Heterodera</taxon>
    </lineage>
</organism>
<feature type="signal peptide" evidence="1">
    <location>
        <begin position="1"/>
        <end position="17"/>
    </location>
</feature>
<evidence type="ECO:0000313" key="2">
    <source>
        <dbReference type="EMBL" id="KAL3099705.1"/>
    </source>
</evidence>
<protein>
    <submittedName>
        <fullName evidence="2">Uncharacterized protein</fullName>
    </submittedName>
</protein>
<evidence type="ECO:0000313" key="3">
    <source>
        <dbReference type="Proteomes" id="UP001620645"/>
    </source>
</evidence>
<dbReference type="Proteomes" id="UP001620645">
    <property type="component" value="Unassembled WGS sequence"/>
</dbReference>
<name>A0ABD2K9V0_HETSC</name>
<comment type="caution">
    <text evidence="2">The sequence shown here is derived from an EMBL/GenBank/DDBJ whole genome shotgun (WGS) entry which is preliminary data.</text>
</comment>
<accession>A0ABD2K9V0</accession>
<evidence type="ECO:0000256" key="1">
    <source>
        <dbReference type="SAM" id="SignalP"/>
    </source>
</evidence>
<reference evidence="2 3" key="1">
    <citation type="submission" date="2024-10" db="EMBL/GenBank/DDBJ databases">
        <authorList>
            <person name="Kim D."/>
        </authorList>
    </citation>
    <scope>NUCLEOTIDE SEQUENCE [LARGE SCALE GENOMIC DNA]</scope>
    <source>
        <strain evidence="2">Taebaek</strain>
    </source>
</reference>
<keyword evidence="1" id="KW-0732">Signal</keyword>
<gene>
    <name evidence="2" type="ORF">niasHS_003160</name>
</gene>
<proteinExistence type="predicted"/>
<keyword evidence="3" id="KW-1185">Reference proteome</keyword>